<dbReference type="Gene3D" id="3.40.50.2300">
    <property type="match status" value="1"/>
</dbReference>
<dbReference type="RefSeq" id="WP_305931983.1">
    <property type="nucleotide sequence ID" value="NZ_JAVAIM010000001.1"/>
</dbReference>
<dbReference type="Proteomes" id="UP001240639">
    <property type="component" value="Unassembled WGS sequence"/>
</dbReference>
<name>A0ABT9HN69_9SPHN</name>
<keyword evidence="4" id="KW-1185">Reference proteome</keyword>
<dbReference type="SUPFAM" id="SSF52172">
    <property type="entry name" value="CheY-like"/>
    <property type="match status" value="1"/>
</dbReference>
<feature type="modified residue" description="4-aspartylphosphate" evidence="1">
    <location>
        <position position="49"/>
    </location>
</feature>
<protein>
    <submittedName>
        <fullName evidence="3">Response regulator</fullName>
    </submittedName>
</protein>
<evidence type="ECO:0000259" key="2">
    <source>
        <dbReference type="PROSITE" id="PS50110"/>
    </source>
</evidence>
<feature type="domain" description="Response regulatory" evidence="2">
    <location>
        <begin position="1"/>
        <end position="110"/>
    </location>
</feature>
<keyword evidence="1" id="KW-0597">Phosphoprotein</keyword>
<dbReference type="EMBL" id="JAVAIM010000001">
    <property type="protein sequence ID" value="MDP4574594.1"/>
    <property type="molecule type" value="Genomic_DNA"/>
</dbReference>
<evidence type="ECO:0000256" key="1">
    <source>
        <dbReference type="PROSITE-ProRule" id="PRU00169"/>
    </source>
</evidence>
<dbReference type="InterPro" id="IPR001789">
    <property type="entry name" value="Sig_transdc_resp-reg_receiver"/>
</dbReference>
<dbReference type="Pfam" id="PF00072">
    <property type="entry name" value="Response_reg"/>
    <property type="match status" value="1"/>
</dbReference>
<sequence length="117" mass="12283">MIVDDEALVLLDLVHTVEDLGYAIHSESTSVEGALASLDSEAPDLALLDIDVAGVPVWPVARELTAKGVPVIFVSANLSHKELCQEFSDCPKLEKPASPADIGKALEMAGEIKSCAA</sequence>
<evidence type="ECO:0000313" key="4">
    <source>
        <dbReference type="Proteomes" id="UP001240639"/>
    </source>
</evidence>
<reference evidence="3 4" key="1">
    <citation type="submission" date="2023-08" db="EMBL/GenBank/DDBJ databases">
        <title>genomic of G39.</title>
        <authorList>
            <person name="Wang Y."/>
        </authorList>
    </citation>
    <scope>NUCLEOTIDE SEQUENCE [LARGE SCALE GENOMIC DNA]</scope>
    <source>
        <strain evidence="3 4">G39</strain>
    </source>
</reference>
<comment type="caution">
    <text evidence="3">The sequence shown here is derived from an EMBL/GenBank/DDBJ whole genome shotgun (WGS) entry which is preliminary data.</text>
</comment>
<gene>
    <name evidence="3" type="ORF">Q9K02_05505</name>
</gene>
<dbReference type="PROSITE" id="PS50110">
    <property type="entry name" value="RESPONSE_REGULATORY"/>
    <property type="match status" value="1"/>
</dbReference>
<dbReference type="InterPro" id="IPR011006">
    <property type="entry name" value="CheY-like_superfamily"/>
</dbReference>
<accession>A0ABT9HN69</accession>
<proteinExistence type="predicted"/>
<evidence type="ECO:0000313" key="3">
    <source>
        <dbReference type="EMBL" id="MDP4574594.1"/>
    </source>
</evidence>
<organism evidence="3 4">
    <name type="scientific">Qipengyuania profundimaris</name>
    <dbReference type="NCBI Taxonomy" id="3067652"/>
    <lineage>
        <taxon>Bacteria</taxon>
        <taxon>Pseudomonadati</taxon>
        <taxon>Pseudomonadota</taxon>
        <taxon>Alphaproteobacteria</taxon>
        <taxon>Sphingomonadales</taxon>
        <taxon>Erythrobacteraceae</taxon>
        <taxon>Qipengyuania</taxon>
    </lineage>
</organism>